<evidence type="ECO:0000313" key="1">
    <source>
        <dbReference type="EMBL" id="SCW87508.1"/>
    </source>
</evidence>
<keyword evidence="2" id="KW-1185">Reference proteome</keyword>
<gene>
    <name evidence="1" type="ORF">SAMN04487970_10951</name>
</gene>
<protein>
    <submittedName>
        <fullName evidence="1">Uncharacterized protein</fullName>
    </submittedName>
</protein>
<dbReference type="AlphaFoldDB" id="A0A1G4U1N4"/>
<dbReference type="Proteomes" id="UP000198601">
    <property type="component" value="Unassembled WGS sequence"/>
</dbReference>
<accession>A0A1G4U1N4</accession>
<name>A0A1G4U1N4_9BACL</name>
<evidence type="ECO:0000313" key="2">
    <source>
        <dbReference type="Proteomes" id="UP000198601"/>
    </source>
</evidence>
<reference evidence="2" key="1">
    <citation type="submission" date="2016-10" db="EMBL/GenBank/DDBJ databases">
        <authorList>
            <person name="Varghese N."/>
            <person name="Submissions S."/>
        </authorList>
    </citation>
    <scope>NUCLEOTIDE SEQUENCE [LARGE SCALE GENOMIC DNA]</scope>
    <source>
        <strain evidence="2">CGMCC 1.8946</strain>
    </source>
</reference>
<organism evidence="1 2">
    <name type="scientific">Paenibacillus tianmuensis</name>
    <dbReference type="NCBI Taxonomy" id="624147"/>
    <lineage>
        <taxon>Bacteria</taxon>
        <taxon>Bacillati</taxon>
        <taxon>Bacillota</taxon>
        <taxon>Bacilli</taxon>
        <taxon>Bacillales</taxon>
        <taxon>Paenibacillaceae</taxon>
        <taxon>Paenibacillus</taxon>
    </lineage>
</organism>
<sequence length="70" mass="8069">MQIDGYDVERETKVEETAEKEIYKLVFTEHWRKGEESGQYQMIYEVSRGSMGVQRGNGAEPPYLRPAKAA</sequence>
<proteinExistence type="predicted"/>
<dbReference type="EMBL" id="FMTT01000095">
    <property type="protein sequence ID" value="SCW87508.1"/>
    <property type="molecule type" value="Genomic_DNA"/>
</dbReference>